<dbReference type="InterPro" id="IPR025583">
    <property type="entry name" value="HMG-CoA_N_dom"/>
</dbReference>
<dbReference type="PROSITE" id="PS00318">
    <property type="entry name" value="HMG_COA_REDUCTASE_2"/>
    <property type="match status" value="1"/>
</dbReference>
<evidence type="ECO:0000256" key="11">
    <source>
        <dbReference type="SAM" id="MobiDB-lite"/>
    </source>
</evidence>
<dbReference type="NCBIfam" id="TIGR00533">
    <property type="entry name" value="HMG_CoA_R_NADP"/>
    <property type="match status" value="1"/>
</dbReference>
<dbReference type="PANTHER" id="PTHR10572:SF24">
    <property type="entry name" value="3-HYDROXY-3-METHYLGLUTARYL-COENZYME A REDUCTASE"/>
    <property type="match status" value="1"/>
</dbReference>
<dbReference type="InterPro" id="IPR009029">
    <property type="entry name" value="HMG_CoA_Rdtase_sub-bd_dom_sf"/>
</dbReference>
<dbReference type="FunFam" id="3.90.770.10:FF:000001">
    <property type="entry name" value="3-hydroxy-3-methylglutaryl coenzyme A reductase"/>
    <property type="match status" value="1"/>
</dbReference>
<name>A0A086SWU7_HAPC1</name>
<comment type="similarity">
    <text evidence="2 10">Belongs to the HMG-CoA reductase family.</text>
</comment>
<dbReference type="GO" id="GO:0005778">
    <property type="term" value="C:peroxisomal membrane"/>
    <property type="evidence" value="ECO:0007669"/>
    <property type="project" value="TreeGrafter"/>
</dbReference>
<feature type="transmembrane region" description="Helical" evidence="10">
    <location>
        <begin position="381"/>
        <end position="400"/>
    </location>
</feature>
<evidence type="ECO:0000256" key="6">
    <source>
        <dbReference type="ARBA" id="ARBA00022989"/>
    </source>
</evidence>
<dbReference type="GO" id="GO:0004420">
    <property type="term" value="F:hydroxymethylglutaryl-CoA reductase (NADPH) activity"/>
    <property type="evidence" value="ECO:0007669"/>
    <property type="project" value="UniProtKB-EC"/>
</dbReference>
<dbReference type="GO" id="GO:0006696">
    <property type="term" value="P:ergosterol biosynthetic process"/>
    <property type="evidence" value="ECO:0007669"/>
    <property type="project" value="TreeGrafter"/>
</dbReference>
<feature type="transmembrane region" description="Helical" evidence="10">
    <location>
        <begin position="272"/>
        <end position="292"/>
    </location>
</feature>
<evidence type="ECO:0000313" key="14">
    <source>
        <dbReference type="Proteomes" id="UP000029964"/>
    </source>
</evidence>
<evidence type="ECO:0000259" key="12">
    <source>
        <dbReference type="PROSITE" id="PS50156"/>
    </source>
</evidence>
<feature type="transmembrane region" description="Helical" evidence="10">
    <location>
        <begin position="406"/>
        <end position="428"/>
    </location>
</feature>
<dbReference type="PANTHER" id="PTHR10572">
    <property type="entry name" value="3-HYDROXY-3-METHYLGLUTARYL-COENZYME A REDUCTASE"/>
    <property type="match status" value="1"/>
</dbReference>
<dbReference type="GO" id="GO:0005789">
    <property type="term" value="C:endoplasmic reticulum membrane"/>
    <property type="evidence" value="ECO:0007669"/>
    <property type="project" value="UniProtKB-SubCell"/>
</dbReference>
<dbReference type="InterPro" id="IPR053958">
    <property type="entry name" value="HMGCR/SNAP/NPC1-like_SSD"/>
</dbReference>
<dbReference type="PROSITE" id="PS01192">
    <property type="entry name" value="HMG_COA_REDUCTASE_3"/>
    <property type="match status" value="1"/>
</dbReference>
<dbReference type="UniPathway" id="UPA00058">
    <property type="reaction ID" value="UER00103"/>
</dbReference>
<dbReference type="SUPFAM" id="SSF56542">
    <property type="entry name" value="Substrate-binding domain of HMG-CoA reductase"/>
    <property type="match status" value="1"/>
</dbReference>
<dbReference type="InterPro" id="IPR009023">
    <property type="entry name" value="HMG_CoA_Rdtase_NAD(P)-bd_sf"/>
</dbReference>
<comment type="pathway">
    <text evidence="10">Metabolic intermediate biosynthesis; (R)-mevalonate biosynthesis; (R)-mevalonate from acetyl-CoA: step 3/3.</text>
</comment>
<dbReference type="SUPFAM" id="SSF55035">
    <property type="entry name" value="NAD-binding domain of HMG-CoA reductase"/>
    <property type="match status" value="1"/>
</dbReference>
<feature type="transmembrane region" description="Helical" evidence="10">
    <location>
        <begin position="298"/>
        <end position="318"/>
    </location>
</feature>
<dbReference type="InterPro" id="IPR023282">
    <property type="entry name" value="HMG_CoA_Rdtase_N"/>
</dbReference>
<dbReference type="AlphaFoldDB" id="A0A086SWU7"/>
<dbReference type="GO" id="GO:0008299">
    <property type="term" value="P:isoprenoid biosynthetic process"/>
    <property type="evidence" value="ECO:0007669"/>
    <property type="project" value="InterPro"/>
</dbReference>
<evidence type="ECO:0000256" key="1">
    <source>
        <dbReference type="ARBA" id="ARBA00004477"/>
    </source>
</evidence>
<dbReference type="PROSITE" id="PS50156">
    <property type="entry name" value="SSD"/>
    <property type="match status" value="1"/>
</dbReference>
<dbReference type="PRINTS" id="PR00071">
    <property type="entry name" value="HMGCOARDTASE"/>
</dbReference>
<keyword evidence="4 10" id="KW-0256">Endoplasmic reticulum</keyword>
<sequence length="1172" mass="125579">MLSASLLPMRFRGEPAVSQQQNTTPTYMGKKITPVLQLLARLACSYPVHIVVVVALFASTSYVGLLQDSLFDGTVRAGKADWSSLVEGSRVLRSGPDTAWKWQSVEKNGNVSADVDHLALLTLVFPDTLSSDSPSTAPLSHAVPTPQNLSVTPLPSTENPFTAYSQDSILAFSLPIAEAPEFVTVAQEIPNVDAEETETTHGREKKMWIMKAAKVTTRSTVAQWARDAWSEFIDLLKNADTLDIVIMVLGYLSMHLTFVSLFVSMRRLGSNFWLGMTTIFSSVFAFLFGLAVTAKLGVPISVVLLSEGLPFLVVTIGFEKNIVLTRAVLSHAIEHRRAQIQASKDDKAKSKKASEPSTQGLIQYAIQAAIKDKGYEIIRDYTIEILILILGAASGVQGGLQQFCFLAAWILFFDCILLFSFYTAILSIKLEINRIKRHVEMRMALEDDGLSRRTAEKVAKSNDEKDSKESSLFGRKMKSSSVPKFKVLMVSGFILINVVNICTIPFRSAASFSSIRSWAGGLGGVVSSPPVDPFKVASNGLDAILATAKAKGVPTMVTILTPIKYELEFPSVHYALSSSIGGLGQLDDYGMGGRMVGSLLKSLEDPVLSKWIVVALALSVGLNGYLFNVAKTGIKDPNVPVRNIDRNELATAERFNDPGVATLPLGEYVPPTPQRTEPATPAITDDESETVLKKTTPPETGVLRANDELDAMLAEKRAHEMTDEEVVSMCMRGKIPGYALEKTLRDYTRAVKIRRAIIARTKATTEITSSLERSKLPYQHYNWERVFGACCENVIGYMPLPVGVAGPLVIDGQSFFIPMATTEGVLVASTSRGCKAINAGGGAATVLTADGMTRGPCVGFETLERAGAAKLWLDSEAGQTMMTKAFNSTSRFARLQSMKTALAGTNLYIRFKTTTGDAMGMNMISKGVEHALSVMANEGGFEDMAIISVSGNYCTDKKPAAINWIDGRGKSVSAEAVIPAEVVKSVLKSDVDSMVELNIAKNYIGSAMAGSVGGFNAHAANIVAAIFLATGQDPAQVVESCNCITTMRNFHGSLQISVTMPSLEVGTLGGGTILEPQSAMLDMLGVRGSHPTNPGDNARRLARIIGAATLAGELSLCSALAAGHLVKAHMAHNRSAAPSAAPSRSSTPAPAALAMTSSDKTNGSAASKRGKR</sequence>
<evidence type="ECO:0000313" key="13">
    <source>
        <dbReference type="EMBL" id="KFH41579.1"/>
    </source>
</evidence>
<reference evidence="14" key="1">
    <citation type="journal article" date="2014" name="Genome Announc.">
        <title>Genome sequence and annotation of Acremonium chrysogenum, producer of the beta-lactam antibiotic cephalosporin C.</title>
        <authorList>
            <person name="Terfehr D."/>
            <person name="Dahlmann T.A."/>
            <person name="Specht T."/>
            <person name="Zadra I."/>
            <person name="Kuernsteiner H."/>
            <person name="Kueck U."/>
        </authorList>
    </citation>
    <scope>NUCLEOTIDE SEQUENCE [LARGE SCALE GENOMIC DNA]</scope>
    <source>
        <strain evidence="14">ATCC 11550 / CBS 779.69 / DSM 880 / IAM 14645 / JCM 23072 / IMI 49137</strain>
    </source>
</reference>
<feature type="compositionally biased region" description="Low complexity" evidence="11">
    <location>
        <begin position="1136"/>
        <end position="1154"/>
    </location>
</feature>
<keyword evidence="14" id="KW-1185">Reference proteome</keyword>
<comment type="caution">
    <text evidence="13">The sequence shown here is derived from an EMBL/GenBank/DDBJ whole genome shotgun (WGS) entry which is preliminary data.</text>
</comment>
<organism evidence="13 14">
    <name type="scientific">Hapsidospora chrysogenum (strain ATCC 11550 / CBS 779.69 / DSM 880 / IAM 14645 / JCM 23072 / IMI 49137)</name>
    <name type="common">Acremonium chrysogenum</name>
    <dbReference type="NCBI Taxonomy" id="857340"/>
    <lineage>
        <taxon>Eukaryota</taxon>
        <taxon>Fungi</taxon>
        <taxon>Dikarya</taxon>
        <taxon>Ascomycota</taxon>
        <taxon>Pezizomycotina</taxon>
        <taxon>Sordariomycetes</taxon>
        <taxon>Hypocreomycetidae</taxon>
        <taxon>Hypocreales</taxon>
        <taxon>Bionectriaceae</taxon>
        <taxon>Hapsidospora</taxon>
    </lineage>
</organism>
<dbReference type="Pfam" id="PF00368">
    <property type="entry name" value="HMG-CoA_red"/>
    <property type="match status" value="1"/>
</dbReference>
<proteinExistence type="inferred from homology"/>
<dbReference type="STRING" id="857340.A0A086SWU7"/>
<dbReference type="Proteomes" id="UP000029964">
    <property type="component" value="Unassembled WGS sequence"/>
</dbReference>
<dbReference type="InterPro" id="IPR004554">
    <property type="entry name" value="HMG_CoA_Rdtase_eu_arc"/>
</dbReference>
<feature type="compositionally biased region" description="Polar residues" evidence="11">
    <location>
        <begin position="1155"/>
        <end position="1165"/>
    </location>
</feature>
<keyword evidence="8" id="KW-0443">Lipid metabolism</keyword>
<dbReference type="Gene3D" id="1.10.3270.10">
    <property type="entry name" value="HMGR, N-terminal domain"/>
    <property type="match status" value="1"/>
</dbReference>
<feature type="transmembrane region" description="Helical" evidence="10">
    <location>
        <begin position="244"/>
        <end position="265"/>
    </location>
</feature>
<dbReference type="EC" id="1.1.1.34" evidence="10"/>
<dbReference type="InterPro" id="IPR023074">
    <property type="entry name" value="HMG_CoA_Rdtase_cat_sf"/>
</dbReference>
<dbReference type="FunFam" id="1.10.3270.10:FF:000001">
    <property type="entry name" value="3-hydroxy-3-methylglutaryl coenzyme A reductase"/>
    <property type="match status" value="1"/>
</dbReference>
<protein>
    <recommendedName>
        <fullName evidence="10">3-hydroxy-3-methylglutaryl coenzyme A reductase</fullName>
        <shortName evidence="10">HMG-CoA reductase</shortName>
        <ecNumber evidence="10">1.1.1.34</ecNumber>
    </recommendedName>
</protein>
<dbReference type="PROSITE" id="PS00066">
    <property type="entry name" value="HMG_COA_REDUCTASE_1"/>
    <property type="match status" value="1"/>
</dbReference>
<dbReference type="GO" id="GO:0015936">
    <property type="term" value="P:coenzyme A metabolic process"/>
    <property type="evidence" value="ECO:0007669"/>
    <property type="project" value="InterPro"/>
</dbReference>
<evidence type="ECO:0000256" key="7">
    <source>
        <dbReference type="ARBA" id="ARBA00023002"/>
    </source>
</evidence>
<feature type="region of interest" description="Disordered" evidence="11">
    <location>
        <begin position="135"/>
        <end position="154"/>
    </location>
</feature>
<evidence type="ECO:0000256" key="4">
    <source>
        <dbReference type="ARBA" id="ARBA00022824"/>
    </source>
</evidence>
<dbReference type="FunFam" id="3.30.70.420:FF:000001">
    <property type="entry name" value="3-hydroxy-3-methylglutaryl coenzyme A reductase"/>
    <property type="match status" value="1"/>
</dbReference>
<dbReference type="InterPro" id="IPR000731">
    <property type="entry name" value="SSD"/>
</dbReference>
<dbReference type="CDD" id="cd00643">
    <property type="entry name" value="HMG-CoA_reductase_classI"/>
    <property type="match status" value="1"/>
</dbReference>
<evidence type="ECO:0000256" key="8">
    <source>
        <dbReference type="ARBA" id="ARBA00023098"/>
    </source>
</evidence>
<evidence type="ECO:0000256" key="9">
    <source>
        <dbReference type="ARBA" id="ARBA00023136"/>
    </source>
</evidence>
<dbReference type="InterPro" id="IPR002202">
    <property type="entry name" value="HMG_CoA_Rdtase"/>
</dbReference>
<dbReference type="PROSITE" id="PS50065">
    <property type="entry name" value="HMG_COA_REDUCTASE_4"/>
    <property type="match status" value="1"/>
</dbReference>
<dbReference type="EMBL" id="JPKY01000123">
    <property type="protein sequence ID" value="KFH41579.1"/>
    <property type="molecule type" value="Genomic_DNA"/>
</dbReference>
<dbReference type="InterPro" id="IPR023076">
    <property type="entry name" value="HMG_CoA_Rdtase_CS"/>
</dbReference>
<evidence type="ECO:0000256" key="10">
    <source>
        <dbReference type="RuleBase" id="RU361219"/>
    </source>
</evidence>
<comment type="subcellular location">
    <subcellularLocation>
        <location evidence="1 10">Endoplasmic reticulum membrane</location>
        <topology evidence="1 10">Multi-pass membrane protein</topology>
    </subcellularLocation>
</comment>
<keyword evidence="5 10" id="KW-0521">NADP</keyword>
<keyword evidence="9 10" id="KW-0472">Membrane</keyword>
<dbReference type="Pfam" id="PF13323">
    <property type="entry name" value="HPIH"/>
    <property type="match status" value="1"/>
</dbReference>
<dbReference type="Gene3D" id="3.90.770.10">
    <property type="entry name" value="3-hydroxy-3-methylglutaryl-coenzyme A Reductase, Chain A, domain 2"/>
    <property type="match status" value="1"/>
</dbReference>
<keyword evidence="3 10" id="KW-0812">Transmembrane</keyword>
<keyword evidence="7 10" id="KW-0560">Oxidoreductase</keyword>
<gene>
    <name evidence="13" type="ORF">ACRE_077140</name>
</gene>
<dbReference type="OrthoDB" id="310654at2759"/>
<feature type="domain" description="SSD" evidence="12">
    <location>
        <begin position="243"/>
        <end position="428"/>
    </location>
</feature>
<accession>A0A086SWU7</accession>
<evidence type="ECO:0000256" key="3">
    <source>
        <dbReference type="ARBA" id="ARBA00022692"/>
    </source>
</evidence>
<feature type="compositionally biased region" description="Polar residues" evidence="11">
    <location>
        <begin position="145"/>
        <end position="154"/>
    </location>
</feature>
<comment type="catalytic activity">
    <reaction evidence="10">
        <text>(R)-mevalonate + 2 NADP(+) + CoA = (3S)-3-hydroxy-3-methylglutaryl-CoA + 2 NADPH + 2 H(+)</text>
        <dbReference type="Rhea" id="RHEA:15989"/>
        <dbReference type="ChEBI" id="CHEBI:15378"/>
        <dbReference type="ChEBI" id="CHEBI:36464"/>
        <dbReference type="ChEBI" id="CHEBI:43074"/>
        <dbReference type="ChEBI" id="CHEBI:57287"/>
        <dbReference type="ChEBI" id="CHEBI:57783"/>
        <dbReference type="ChEBI" id="CHEBI:58349"/>
        <dbReference type="EC" id="1.1.1.34"/>
    </reaction>
</comment>
<dbReference type="Gene3D" id="3.30.70.420">
    <property type="entry name" value="Hydroxymethylglutaryl-CoA reductase, class I/II, NAD/NADP-binding domain"/>
    <property type="match status" value="1"/>
</dbReference>
<evidence type="ECO:0000256" key="2">
    <source>
        <dbReference type="ARBA" id="ARBA00007661"/>
    </source>
</evidence>
<dbReference type="Pfam" id="PF12349">
    <property type="entry name" value="Sterol-sensing"/>
    <property type="match status" value="1"/>
</dbReference>
<evidence type="ECO:0000256" key="5">
    <source>
        <dbReference type="ARBA" id="ARBA00022857"/>
    </source>
</evidence>
<feature type="transmembrane region" description="Helical" evidence="10">
    <location>
        <begin position="485"/>
        <end position="506"/>
    </location>
</feature>
<keyword evidence="6 10" id="KW-1133">Transmembrane helix</keyword>
<feature type="region of interest" description="Disordered" evidence="11">
    <location>
        <begin position="1136"/>
        <end position="1172"/>
    </location>
</feature>
<dbReference type="HOGENOM" id="CLU_001734_0_0_1"/>